<dbReference type="Pfam" id="PF13976">
    <property type="entry name" value="gag_pre-integrs"/>
    <property type="match status" value="1"/>
</dbReference>
<dbReference type="InterPro" id="IPR025724">
    <property type="entry name" value="GAG-pre-integrase_dom"/>
</dbReference>
<evidence type="ECO:0008006" key="5">
    <source>
        <dbReference type="Google" id="ProtNLM"/>
    </source>
</evidence>
<dbReference type="STRING" id="157652.A0A371G355"/>
<evidence type="ECO:0000313" key="3">
    <source>
        <dbReference type="EMBL" id="RDX84968.1"/>
    </source>
</evidence>
<dbReference type="EMBL" id="QJKJ01006900">
    <property type="protein sequence ID" value="RDX84968.1"/>
    <property type="molecule type" value="Genomic_DNA"/>
</dbReference>
<reference evidence="3" key="1">
    <citation type="submission" date="2018-05" db="EMBL/GenBank/DDBJ databases">
        <title>Draft genome of Mucuna pruriens seed.</title>
        <authorList>
            <person name="Nnadi N.E."/>
            <person name="Vos R."/>
            <person name="Hasami M.H."/>
            <person name="Devisetty U.K."/>
            <person name="Aguiy J.C."/>
        </authorList>
    </citation>
    <scope>NUCLEOTIDE SEQUENCE [LARGE SCALE GENOMIC DNA]</scope>
    <source>
        <strain evidence="3">JCA_2017</strain>
    </source>
</reference>
<dbReference type="Pfam" id="PF22936">
    <property type="entry name" value="Pol_BBD"/>
    <property type="match status" value="1"/>
</dbReference>
<protein>
    <recommendedName>
        <fullName evidence="5">GAG-pre-integrase domain-containing protein</fullName>
    </recommendedName>
</protein>
<evidence type="ECO:0000259" key="1">
    <source>
        <dbReference type="Pfam" id="PF13976"/>
    </source>
</evidence>
<feature type="domain" description="GAG-pre-integrase" evidence="1">
    <location>
        <begin position="171"/>
        <end position="215"/>
    </location>
</feature>
<keyword evidence="4" id="KW-1185">Reference proteome</keyword>
<comment type="caution">
    <text evidence="3">The sequence shown here is derived from an EMBL/GenBank/DDBJ whole genome shotgun (WGS) entry which is preliminary data.</text>
</comment>
<dbReference type="InterPro" id="IPR054722">
    <property type="entry name" value="PolX-like_BBD"/>
</dbReference>
<accession>A0A371G355</accession>
<proteinExistence type="predicted"/>
<dbReference type="AlphaFoldDB" id="A0A371G355"/>
<evidence type="ECO:0000259" key="2">
    <source>
        <dbReference type="Pfam" id="PF22936"/>
    </source>
</evidence>
<feature type="non-terminal residue" evidence="3">
    <location>
        <position position="1"/>
    </location>
</feature>
<dbReference type="OrthoDB" id="2015125at2759"/>
<organism evidence="3 4">
    <name type="scientific">Mucuna pruriens</name>
    <name type="common">Velvet bean</name>
    <name type="synonym">Dolichos pruriens</name>
    <dbReference type="NCBI Taxonomy" id="157652"/>
    <lineage>
        <taxon>Eukaryota</taxon>
        <taxon>Viridiplantae</taxon>
        <taxon>Streptophyta</taxon>
        <taxon>Embryophyta</taxon>
        <taxon>Tracheophyta</taxon>
        <taxon>Spermatophyta</taxon>
        <taxon>Magnoliopsida</taxon>
        <taxon>eudicotyledons</taxon>
        <taxon>Gunneridae</taxon>
        <taxon>Pentapetalae</taxon>
        <taxon>rosids</taxon>
        <taxon>fabids</taxon>
        <taxon>Fabales</taxon>
        <taxon>Fabaceae</taxon>
        <taxon>Papilionoideae</taxon>
        <taxon>50 kb inversion clade</taxon>
        <taxon>NPAAA clade</taxon>
        <taxon>indigoferoid/millettioid clade</taxon>
        <taxon>Phaseoleae</taxon>
        <taxon>Mucuna</taxon>
    </lineage>
</organism>
<dbReference type="Proteomes" id="UP000257109">
    <property type="component" value="Unassembled WGS sequence"/>
</dbReference>
<gene>
    <name evidence="3" type="ORF">CR513_33909</name>
</gene>
<feature type="domain" description="Retrovirus-related Pol polyprotein from transposon TNT 1-94-like beta-barrel" evidence="2">
    <location>
        <begin position="71"/>
        <end position="144"/>
    </location>
</feature>
<evidence type="ECO:0000313" key="4">
    <source>
        <dbReference type="Proteomes" id="UP000257109"/>
    </source>
</evidence>
<sequence>MQTTKTRAKIKEKITHLVNIAEKWITHRSNVGKDHTQSAVSAINLDTKFNMKLMPKLWRKMKKIIFLLQHLIDNGCTNHRTYDKSLFKDLKPTNVSKIQKRNDEEKGTIAISTSLGTKIISSIFYVPNIDQNLISVGQLIEKGFKVSFEHQHCLIYDSARREVLKTTYYTQFSPTELWHKGLGHWHLEIMLNMKKKDMSRGLPILSNNLQNCNAC</sequence>
<name>A0A371G355_MUCPR</name>